<dbReference type="InterPro" id="IPR014776">
    <property type="entry name" value="4pyrrole_Mease_sub2"/>
</dbReference>
<dbReference type="PROSITE" id="PS00839">
    <property type="entry name" value="SUMT_1"/>
    <property type="match status" value="1"/>
</dbReference>
<evidence type="ECO:0000259" key="7">
    <source>
        <dbReference type="Pfam" id="PF00590"/>
    </source>
</evidence>
<sequence>MRPAPVYLVGAGPGDPELITMKAIRRIREADVLLYDRLVNEELLAYAKPGATLVYCGKSPGQHTMSQRQIEALLIEHALGGRTVVRLKGGDPLVFGRGGEEALALAERGIPCEIVPGVTSAIGAAAASRIPLTHRDLAASFAVVTGNRCREDAAPIRWDLLAHGVDTLVVYMGIGRLDEIRTELLRHGKPPATPVALIERGTTDRQRVVTGALDRIHKLAEAMKIGNPALIVIGEVVLVREQLLLLEAQARLAIG</sequence>
<evidence type="ECO:0000313" key="8">
    <source>
        <dbReference type="EMBL" id="MDI4646852.1"/>
    </source>
</evidence>
<dbReference type="Gene3D" id="3.30.950.10">
    <property type="entry name" value="Methyltransferase, Cobalt-precorrin-4 Transmethylase, Domain 2"/>
    <property type="match status" value="1"/>
</dbReference>
<dbReference type="PROSITE" id="PS00840">
    <property type="entry name" value="SUMT_2"/>
    <property type="match status" value="1"/>
</dbReference>
<organism evidence="8 9">
    <name type="scientific">Cohnella hashimotonis</name>
    <dbReference type="NCBI Taxonomy" id="2826895"/>
    <lineage>
        <taxon>Bacteria</taxon>
        <taxon>Bacillati</taxon>
        <taxon>Bacillota</taxon>
        <taxon>Bacilli</taxon>
        <taxon>Bacillales</taxon>
        <taxon>Paenibacillaceae</taxon>
        <taxon>Cohnella</taxon>
    </lineage>
</organism>
<reference evidence="8" key="1">
    <citation type="submission" date="2023-04" db="EMBL/GenBank/DDBJ databases">
        <title>Comparative genomic analysis of Cohnella hashimotonis sp. nov., isolated from the International Space Station.</title>
        <authorList>
            <person name="Venkateswaran K."/>
            <person name="Simpson A."/>
        </authorList>
    </citation>
    <scope>NUCLEOTIDE SEQUENCE</scope>
    <source>
        <strain evidence="8">F6_2S_P_1</strain>
    </source>
</reference>
<evidence type="ECO:0000256" key="2">
    <source>
        <dbReference type="ARBA" id="ARBA00022603"/>
    </source>
</evidence>
<evidence type="ECO:0000256" key="1">
    <source>
        <dbReference type="ARBA" id="ARBA00012162"/>
    </source>
</evidence>
<dbReference type="InterPro" id="IPR006366">
    <property type="entry name" value="CobA/CysG_C"/>
</dbReference>
<gene>
    <name evidence="8" type="primary">cobA</name>
    <name evidence="8" type="ORF">KB449_17895</name>
</gene>
<dbReference type="NCBIfam" id="NF004790">
    <property type="entry name" value="PRK06136.1"/>
    <property type="match status" value="1"/>
</dbReference>
<dbReference type="InterPro" id="IPR000878">
    <property type="entry name" value="4pyrrol_Mease"/>
</dbReference>
<dbReference type="NCBIfam" id="TIGR01469">
    <property type="entry name" value="cobA_cysG_Cterm"/>
    <property type="match status" value="1"/>
</dbReference>
<keyword evidence="9" id="KW-1185">Reference proteome</keyword>
<comment type="caution">
    <text evidence="8">The sequence shown here is derived from an EMBL/GenBank/DDBJ whole genome shotgun (WGS) entry which is preliminary data.</text>
</comment>
<evidence type="ECO:0000256" key="4">
    <source>
        <dbReference type="ARBA" id="ARBA00022691"/>
    </source>
</evidence>
<protein>
    <recommendedName>
        <fullName evidence="1">uroporphyrinogen-III C-methyltransferase</fullName>
        <ecNumber evidence="1">2.1.1.107</ecNumber>
    </recommendedName>
</protein>
<dbReference type="InterPro" id="IPR050161">
    <property type="entry name" value="Siro_Cobalamin_biosynth"/>
</dbReference>
<dbReference type="EMBL" id="JAGRPV010000001">
    <property type="protein sequence ID" value="MDI4646852.1"/>
    <property type="molecule type" value="Genomic_DNA"/>
</dbReference>
<dbReference type="CDD" id="cd11642">
    <property type="entry name" value="SUMT"/>
    <property type="match status" value="1"/>
</dbReference>
<dbReference type="SUPFAM" id="SSF53790">
    <property type="entry name" value="Tetrapyrrole methylase"/>
    <property type="match status" value="1"/>
</dbReference>
<dbReference type="InterPro" id="IPR035996">
    <property type="entry name" value="4pyrrol_Methylase_sf"/>
</dbReference>
<name>A0ABT6TJ34_9BACL</name>
<feature type="domain" description="Tetrapyrrole methylase" evidence="7">
    <location>
        <begin position="6"/>
        <end position="215"/>
    </location>
</feature>
<proteinExistence type="inferred from homology"/>
<dbReference type="GO" id="GO:0032259">
    <property type="term" value="P:methylation"/>
    <property type="evidence" value="ECO:0007669"/>
    <property type="project" value="UniProtKB-KW"/>
</dbReference>
<evidence type="ECO:0000256" key="3">
    <source>
        <dbReference type="ARBA" id="ARBA00022679"/>
    </source>
</evidence>
<dbReference type="Pfam" id="PF00590">
    <property type="entry name" value="TP_methylase"/>
    <property type="match status" value="1"/>
</dbReference>
<dbReference type="InterPro" id="IPR003043">
    <property type="entry name" value="Uropor_MeTrfase_CS"/>
</dbReference>
<keyword evidence="5" id="KW-0627">Porphyrin biosynthesis</keyword>
<evidence type="ECO:0000313" key="9">
    <source>
        <dbReference type="Proteomes" id="UP001161691"/>
    </source>
</evidence>
<dbReference type="Proteomes" id="UP001161691">
    <property type="component" value="Unassembled WGS sequence"/>
</dbReference>
<dbReference type="EC" id="2.1.1.107" evidence="1"/>
<keyword evidence="2 6" id="KW-0489">Methyltransferase</keyword>
<evidence type="ECO:0000256" key="6">
    <source>
        <dbReference type="RuleBase" id="RU003960"/>
    </source>
</evidence>
<keyword evidence="3 6" id="KW-0808">Transferase</keyword>
<dbReference type="GO" id="GO:0004851">
    <property type="term" value="F:uroporphyrin-III C-methyltransferase activity"/>
    <property type="evidence" value="ECO:0007669"/>
    <property type="project" value="UniProtKB-EC"/>
</dbReference>
<evidence type="ECO:0000256" key="5">
    <source>
        <dbReference type="ARBA" id="ARBA00023244"/>
    </source>
</evidence>
<dbReference type="RefSeq" id="WP_282909663.1">
    <property type="nucleotide sequence ID" value="NZ_JAGRPV010000001.1"/>
</dbReference>
<comment type="similarity">
    <text evidence="6">Belongs to the precorrin methyltransferase family.</text>
</comment>
<accession>A0ABT6TJ34</accession>
<dbReference type="PANTHER" id="PTHR45790">
    <property type="entry name" value="SIROHEME SYNTHASE-RELATED"/>
    <property type="match status" value="1"/>
</dbReference>
<keyword evidence="4" id="KW-0949">S-adenosyl-L-methionine</keyword>
<dbReference type="Gene3D" id="3.40.1010.10">
    <property type="entry name" value="Cobalt-precorrin-4 Transmethylase, Domain 1"/>
    <property type="match status" value="1"/>
</dbReference>
<dbReference type="PANTHER" id="PTHR45790:SF3">
    <property type="entry name" value="S-ADENOSYL-L-METHIONINE-DEPENDENT UROPORPHYRINOGEN III METHYLTRANSFERASE, CHLOROPLASTIC"/>
    <property type="match status" value="1"/>
</dbReference>
<dbReference type="InterPro" id="IPR014777">
    <property type="entry name" value="4pyrrole_Mease_sub1"/>
</dbReference>